<evidence type="ECO:0000313" key="4">
    <source>
        <dbReference type="Proteomes" id="UP001149303"/>
    </source>
</evidence>
<proteinExistence type="predicted"/>
<evidence type="ECO:0000313" key="3">
    <source>
        <dbReference type="EMBL" id="MDE1206905.1"/>
    </source>
</evidence>
<comment type="caution">
    <text evidence="3">The sequence shown here is derived from an EMBL/GenBank/DDBJ whole genome shotgun (WGS) entry which is preliminary data.</text>
</comment>
<gene>
    <name evidence="3" type="ORF">LCI24_08850</name>
</gene>
<dbReference type="PROSITE" id="PS51257">
    <property type="entry name" value="PROKAR_LIPOPROTEIN"/>
    <property type="match status" value="1"/>
</dbReference>
<organism evidence="3 4">
    <name type="scientific">Tenacibaculum larymnensis</name>
    <dbReference type="NCBI Taxonomy" id="2878201"/>
    <lineage>
        <taxon>Bacteria</taxon>
        <taxon>Pseudomonadati</taxon>
        <taxon>Bacteroidota</taxon>
        <taxon>Flavobacteriia</taxon>
        <taxon>Flavobacteriales</taxon>
        <taxon>Flavobacteriaceae</taxon>
        <taxon>Tenacibaculum</taxon>
    </lineage>
</organism>
<name>A0A9X4IPL0_9FLAO</name>
<feature type="compositionally biased region" description="Low complexity" evidence="1">
    <location>
        <begin position="46"/>
        <end position="63"/>
    </location>
</feature>
<sequence>MRTLKFTLLISMLFLLTTSCTDLTEDIVPNNTVNQTELVTSTNVPTDGTSDDGTGGTTDLDTGGSDGSGNDGGKGN</sequence>
<feature type="signal peptide" evidence="2">
    <location>
        <begin position="1"/>
        <end position="24"/>
    </location>
</feature>
<feature type="chain" id="PRO_5040811756" description="Lipoprotein" evidence="2">
    <location>
        <begin position="25"/>
        <end position="76"/>
    </location>
</feature>
<feature type="region of interest" description="Disordered" evidence="1">
    <location>
        <begin position="34"/>
        <end position="76"/>
    </location>
</feature>
<protein>
    <recommendedName>
        <fullName evidence="5">Lipoprotein</fullName>
    </recommendedName>
</protein>
<accession>A0A9X4IPL0</accession>
<evidence type="ECO:0000256" key="1">
    <source>
        <dbReference type="SAM" id="MobiDB-lite"/>
    </source>
</evidence>
<evidence type="ECO:0008006" key="5">
    <source>
        <dbReference type="Google" id="ProtNLM"/>
    </source>
</evidence>
<feature type="compositionally biased region" description="Polar residues" evidence="1">
    <location>
        <begin position="34"/>
        <end position="45"/>
    </location>
</feature>
<dbReference type="RefSeq" id="WP_274640054.1">
    <property type="nucleotide sequence ID" value="NZ_JAIWJY010000005.1"/>
</dbReference>
<reference evidence="3" key="1">
    <citation type="submission" date="2021-09" db="EMBL/GenBank/DDBJ databases">
        <authorList>
            <person name="Smyrli M."/>
        </authorList>
    </citation>
    <scope>NUCLEOTIDE SEQUENCE</scope>
    <source>
        <strain evidence="3">LAR25</strain>
    </source>
</reference>
<keyword evidence="2" id="KW-0732">Signal</keyword>
<feature type="compositionally biased region" description="Gly residues" evidence="1">
    <location>
        <begin position="64"/>
        <end position="76"/>
    </location>
</feature>
<dbReference type="AlphaFoldDB" id="A0A9X4IPL0"/>
<dbReference type="Proteomes" id="UP001149303">
    <property type="component" value="Unassembled WGS sequence"/>
</dbReference>
<dbReference type="EMBL" id="JAIWJY010000005">
    <property type="protein sequence ID" value="MDE1206905.1"/>
    <property type="molecule type" value="Genomic_DNA"/>
</dbReference>
<evidence type="ECO:0000256" key="2">
    <source>
        <dbReference type="SAM" id="SignalP"/>
    </source>
</evidence>
<keyword evidence="4" id="KW-1185">Reference proteome</keyword>